<gene>
    <name evidence="3" type="ORF">F3S47_17620</name>
</gene>
<keyword evidence="1" id="KW-0472">Membrane</keyword>
<name>A0A5J5GCM7_9RHOB</name>
<feature type="transmembrane region" description="Helical" evidence="1">
    <location>
        <begin position="36"/>
        <end position="54"/>
    </location>
</feature>
<dbReference type="InterPro" id="IPR000045">
    <property type="entry name" value="Prepilin_IV_endopep_pep"/>
</dbReference>
<dbReference type="Proteomes" id="UP000326554">
    <property type="component" value="Unassembled WGS sequence"/>
</dbReference>
<reference evidence="3 4" key="1">
    <citation type="submission" date="2019-09" db="EMBL/GenBank/DDBJ databases">
        <authorList>
            <person name="Park J.-S."/>
            <person name="Choi H.-J."/>
        </authorList>
    </citation>
    <scope>NUCLEOTIDE SEQUENCE [LARGE SCALE GENOMIC DNA]</scope>
    <source>
        <strain evidence="3 4">176SS1-4</strain>
    </source>
</reference>
<keyword evidence="4" id="KW-1185">Reference proteome</keyword>
<accession>A0A5J5GCM7</accession>
<dbReference type="Gene3D" id="1.20.120.1220">
    <property type="match status" value="1"/>
</dbReference>
<dbReference type="EMBL" id="VYQE01000006">
    <property type="protein sequence ID" value="KAA9005718.1"/>
    <property type="molecule type" value="Genomic_DNA"/>
</dbReference>
<dbReference type="GO" id="GO:0004190">
    <property type="term" value="F:aspartic-type endopeptidase activity"/>
    <property type="evidence" value="ECO:0007669"/>
    <property type="project" value="InterPro"/>
</dbReference>
<protein>
    <submittedName>
        <fullName evidence="3">Prepilin peptidase</fullName>
    </submittedName>
</protein>
<dbReference type="AlphaFoldDB" id="A0A5J5GCM7"/>
<keyword evidence="1" id="KW-1133">Transmembrane helix</keyword>
<feature type="transmembrane region" description="Helical" evidence="1">
    <location>
        <begin position="7"/>
        <end position="24"/>
    </location>
</feature>
<dbReference type="RefSeq" id="WP_150446625.1">
    <property type="nucleotide sequence ID" value="NZ_VYQE01000006.1"/>
</dbReference>
<dbReference type="GO" id="GO:0016020">
    <property type="term" value="C:membrane"/>
    <property type="evidence" value="ECO:0007669"/>
    <property type="project" value="InterPro"/>
</dbReference>
<feature type="transmembrane region" description="Helical" evidence="1">
    <location>
        <begin position="103"/>
        <end position="121"/>
    </location>
</feature>
<keyword evidence="1" id="KW-0812">Transmembrane</keyword>
<evidence type="ECO:0000256" key="1">
    <source>
        <dbReference type="SAM" id="Phobius"/>
    </source>
</evidence>
<sequence>MTAEATAAAWFAPVVVPICLYVAFTDMKQMRITNQAVAALVVVYALGGALLFPLSEYLWRWLHLVVVLVIGALLNARGALGAGDAKFLAAGAPFVALSDVAEVFYLLAACGLAGFAAHRLARATALRRLAPEWESWDSGKRFPMGLPLGAALSAYLIIIASGG</sequence>
<feature type="transmembrane region" description="Helical" evidence="1">
    <location>
        <begin position="61"/>
        <end position="83"/>
    </location>
</feature>
<feature type="domain" description="Prepilin type IV endopeptidase peptidase" evidence="2">
    <location>
        <begin position="15"/>
        <end position="112"/>
    </location>
</feature>
<organism evidence="3 4">
    <name type="scientific">Histidinibacterium aquaticum</name>
    <dbReference type="NCBI Taxonomy" id="2613962"/>
    <lineage>
        <taxon>Bacteria</taxon>
        <taxon>Pseudomonadati</taxon>
        <taxon>Pseudomonadota</taxon>
        <taxon>Alphaproteobacteria</taxon>
        <taxon>Rhodobacterales</taxon>
        <taxon>Paracoccaceae</taxon>
        <taxon>Histidinibacterium</taxon>
    </lineage>
</organism>
<evidence type="ECO:0000313" key="3">
    <source>
        <dbReference type="EMBL" id="KAA9005718.1"/>
    </source>
</evidence>
<dbReference type="Pfam" id="PF01478">
    <property type="entry name" value="Peptidase_A24"/>
    <property type="match status" value="1"/>
</dbReference>
<comment type="caution">
    <text evidence="3">The sequence shown here is derived from an EMBL/GenBank/DDBJ whole genome shotgun (WGS) entry which is preliminary data.</text>
</comment>
<evidence type="ECO:0000313" key="4">
    <source>
        <dbReference type="Proteomes" id="UP000326554"/>
    </source>
</evidence>
<proteinExistence type="predicted"/>
<evidence type="ECO:0000259" key="2">
    <source>
        <dbReference type="Pfam" id="PF01478"/>
    </source>
</evidence>